<proteinExistence type="predicted"/>
<accession>A0A183TBJ5</accession>
<evidence type="ECO:0000313" key="2">
    <source>
        <dbReference type="Proteomes" id="UP000275846"/>
    </source>
</evidence>
<dbReference type="InterPro" id="IPR027124">
    <property type="entry name" value="Swc5/CFDP1/2"/>
</dbReference>
<reference evidence="3" key="1">
    <citation type="submission" date="2016-06" db="UniProtKB">
        <authorList>
            <consortium name="WormBaseParasite"/>
        </authorList>
    </citation>
    <scope>IDENTIFICATION</scope>
</reference>
<dbReference type="InterPro" id="IPR036691">
    <property type="entry name" value="Endo/exonu/phosph_ase_sf"/>
</dbReference>
<evidence type="ECO:0000313" key="3">
    <source>
        <dbReference type="WBParaSite" id="SSLN_0001437201-mRNA-1"/>
    </source>
</evidence>
<dbReference type="AlphaFoldDB" id="A0A183TBJ5"/>
<dbReference type="PANTHER" id="PTHR23227">
    <property type="entry name" value="BUCENTAUR RELATED"/>
    <property type="match status" value="1"/>
</dbReference>
<dbReference type="Proteomes" id="UP000275846">
    <property type="component" value="Unassembled WGS sequence"/>
</dbReference>
<dbReference type="WBParaSite" id="SSLN_0001437201-mRNA-1">
    <property type="protein sequence ID" value="SSLN_0001437201-mRNA-1"/>
    <property type="gene ID" value="SSLN_0001437201"/>
</dbReference>
<sequence>PTLLSPPTSILLIPPLSFLAPPYPLLTCTLSSPLPSSPLFLISNFPHTPRSKTSYGEDDMQSPGTQLSPMAPQWLFSPPHHPCCTLRAARLRDASVTFAFRNDIAGRLPCLSQGINDHLINLRLPLRREKFATIISAYAPPMTISDAAKDNIYEVLHALLATVPKADKLIVSDDFNARVRSDHAAWKGVLGPHGLGSCNDNGLLLLCTCAEHGLLLTNTFRRARRPRG</sequence>
<protein>
    <submittedName>
        <fullName evidence="3">Endo/exonuclease/phosphatase domain-containing protein</fullName>
    </submittedName>
</protein>
<dbReference type="Gene3D" id="3.60.10.10">
    <property type="entry name" value="Endonuclease/exonuclease/phosphatase"/>
    <property type="match status" value="1"/>
</dbReference>
<dbReference type="PANTHER" id="PTHR23227:SF84">
    <property type="entry name" value="ENDONUCLEASE_EXONUCLEASE_PHOSPHATASE DOMAIN-CONTAINING PROTEIN"/>
    <property type="match status" value="1"/>
</dbReference>
<dbReference type="STRING" id="70667.A0A183TBJ5"/>
<reference evidence="1 2" key="2">
    <citation type="submission" date="2018-11" db="EMBL/GenBank/DDBJ databases">
        <authorList>
            <consortium name="Pathogen Informatics"/>
        </authorList>
    </citation>
    <scope>NUCLEOTIDE SEQUENCE [LARGE SCALE GENOMIC DNA]</scope>
    <source>
        <strain evidence="1 2">NST_G2</strain>
    </source>
</reference>
<evidence type="ECO:0000313" key="1">
    <source>
        <dbReference type="EMBL" id="VDM00229.1"/>
    </source>
</evidence>
<gene>
    <name evidence="1" type="ORF">SSLN_LOCUS13843</name>
</gene>
<dbReference type="EMBL" id="UYSU01038418">
    <property type="protein sequence ID" value="VDM00229.1"/>
    <property type="molecule type" value="Genomic_DNA"/>
</dbReference>
<organism evidence="3">
    <name type="scientific">Schistocephalus solidus</name>
    <name type="common">Tapeworm</name>
    <dbReference type="NCBI Taxonomy" id="70667"/>
    <lineage>
        <taxon>Eukaryota</taxon>
        <taxon>Metazoa</taxon>
        <taxon>Spiralia</taxon>
        <taxon>Lophotrochozoa</taxon>
        <taxon>Platyhelminthes</taxon>
        <taxon>Cestoda</taxon>
        <taxon>Eucestoda</taxon>
        <taxon>Diphyllobothriidea</taxon>
        <taxon>Diphyllobothriidae</taxon>
        <taxon>Schistocephalus</taxon>
    </lineage>
</organism>
<dbReference type="OrthoDB" id="10030815at2759"/>
<keyword evidence="2" id="KW-1185">Reference proteome</keyword>
<name>A0A183TBJ5_SCHSO</name>